<evidence type="ECO:0000256" key="3">
    <source>
        <dbReference type="ARBA" id="ARBA00022448"/>
    </source>
</evidence>
<dbReference type="Pfam" id="PF00083">
    <property type="entry name" value="Sugar_tr"/>
    <property type="match status" value="1"/>
</dbReference>
<evidence type="ECO:0000313" key="8">
    <source>
        <dbReference type="EMBL" id="TVU20863.1"/>
    </source>
</evidence>
<comment type="subcellular location">
    <subcellularLocation>
        <location evidence="1">Membrane</location>
        <topology evidence="1">Multi-pass membrane protein</topology>
    </subcellularLocation>
</comment>
<dbReference type="OrthoDB" id="6339427at2759"/>
<dbReference type="InterPro" id="IPR005828">
    <property type="entry name" value="MFS_sugar_transport-like"/>
</dbReference>
<name>A0A5J9UB43_9POAL</name>
<feature type="non-terminal residue" evidence="8">
    <location>
        <position position="1"/>
    </location>
</feature>
<evidence type="ECO:0000256" key="2">
    <source>
        <dbReference type="ARBA" id="ARBA00010992"/>
    </source>
</evidence>
<evidence type="ECO:0000256" key="5">
    <source>
        <dbReference type="ARBA" id="ARBA00022989"/>
    </source>
</evidence>
<dbReference type="AlphaFoldDB" id="A0A5J9UB43"/>
<dbReference type="EMBL" id="RWGY01000026">
    <property type="protein sequence ID" value="TVU20863.1"/>
    <property type="molecule type" value="Genomic_DNA"/>
</dbReference>
<keyword evidence="5" id="KW-1133">Transmembrane helix</keyword>
<evidence type="ECO:0000259" key="7">
    <source>
        <dbReference type="PROSITE" id="PS50850"/>
    </source>
</evidence>
<evidence type="ECO:0000256" key="4">
    <source>
        <dbReference type="ARBA" id="ARBA00022692"/>
    </source>
</evidence>
<dbReference type="GO" id="GO:0015144">
    <property type="term" value="F:carbohydrate transmembrane transporter activity"/>
    <property type="evidence" value="ECO:0007669"/>
    <property type="project" value="InterPro"/>
</dbReference>
<evidence type="ECO:0000313" key="9">
    <source>
        <dbReference type="Proteomes" id="UP000324897"/>
    </source>
</evidence>
<proteinExistence type="inferred from homology"/>
<comment type="caution">
    <text evidence="8">The sequence shown here is derived from an EMBL/GenBank/DDBJ whole genome shotgun (WGS) entry which is preliminary data.</text>
</comment>
<dbReference type="PROSITE" id="PS50850">
    <property type="entry name" value="MFS"/>
    <property type="match status" value="1"/>
</dbReference>
<dbReference type="InterPro" id="IPR045262">
    <property type="entry name" value="STP/PLT_plant"/>
</dbReference>
<sequence length="123" mass="12877">MLVSIVPVGWAGDLPVPGGPLRRATLVLANAFLMAARFIPGLGSGFVRVVATIYNAKISPASSRGFLSTLLDFLSTLANSFATCLANHAFASMPVHLGWRCDLGSVPSRAAACSKGLRTYVRA</sequence>
<dbReference type="InterPro" id="IPR036259">
    <property type="entry name" value="MFS_trans_sf"/>
</dbReference>
<keyword evidence="4" id="KW-0812">Transmembrane</keyword>
<dbReference type="Gene3D" id="1.20.1250.20">
    <property type="entry name" value="MFS general substrate transporter like domains"/>
    <property type="match status" value="1"/>
</dbReference>
<dbReference type="PANTHER" id="PTHR23500:SF17">
    <property type="entry name" value="POLYOL TRANSPORTER 2-RELATED"/>
    <property type="match status" value="1"/>
</dbReference>
<dbReference type="GO" id="GO:0016020">
    <property type="term" value="C:membrane"/>
    <property type="evidence" value="ECO:0007669"/>
    <property type="project" value="UniProtKB-SubCell"/>
</dbReference>
<feature type="domain" description="Major facilitator superfamily (MFS) profile" evidence="7">
    <location>
        <begin position="1"/>
        <end position="123"/>
    </location>
</feature>
<keyword evidence="9" id="KW-1185">Reference proteome</keyword>
<reference evidence="8 9" key="1">
    <citation type="journal article" date="2019" name="Sci. Rep.">
        <title>A high-quality genome of Eragrostis curvula grass provides insights into Poaceae evolution and supports new strategies to enhance forage quality.</title>
        <authorList>
            <person name="Carballo J."/>
            <person name="Santos B.A.C.M."/>
            <person name="Zappacosta D."/>
            <person name="Garbus I."/>
            <person name="Selva J.P."/>
            <person name="Gallo C.A."/>
            <person name="Diaz A."/>
            <person name="Albertini E."/>
            <person name="Caccamo M."/>
            <person name="Echenique V."/>
        </authorList>
    </citation>
    <scope>NUCLEOTIDE SEQUENCE [LARGE SCALE GENOMIC DNA]</scope>
    <source>
        <strain evidence="9">cv. Victoria</strain>
        <tissue evidence="8">Leaf</tissue>
    </source>
</reference>
<gene>
    <name evidence="8" type="ORF">EJB05_30464</name>
</gene>
<evidence type="ECO:0000256" key="6">
    <source>
        <dbReference type="ARBA" id="ARBA00023136"/>
    </source>
</evidence>
<keyword evidence="3" id="KW-0813">Transport</keyword>
<evidence type="ECO:0000256" key="1">
    <source>
        <dbReference type="ARBA" id="ARBA00004141"/>
    </source>
</evidence>
<dbReference type="Proteomes" id="UP000324897">
    <property type="component" value="Unassembled WGS sequence"/>
</dbReference>
<comment type="similarity">
    <text evidence="2">Belongs to the major facilitator superfamily. Sugar transporter (TC 2.A.1.1) family.</text>
</comment>
<dbReference type="InterPro" id="IPR020846">
    <property type="entry name" value="MFS_dom"/>
</dbReference>
<dbReference type="PANTHER" id="PTHR23500">
    <property type="entry name" value="SOLUTE CARRIER FAMILY 2, FACILITATED GLUCOSE TRANSPORTER"/>
    <property type="match status" value="1"/>
</dbReference>
<keyword evidence="6" id="KW-0472">Membrane</keyword>
<protein>
    <recommendedName>
        <fullName evidence="7">Major facilitator superfamily (MFS) profile domain-containing protein</fullName>
    </recommendedName>
</protein>
<accession>A0A5J9UB43</accession>
<dbReference type="SUPFAM" id="SSF103473">
    <property type="entry name" value="MFS general substrate transporter"/>
    <property type="match status" value="1"/>
</dbReference>
<organism evidence="8 9">
    <name type="scientific">Eragrostis curvula</name>
    <name type="common">weeping love grass</name>
    <dbReference type="NCBI Taxonomy" id="38414"/>
    <lineage>
        <taxon>Eukaryota</taxon>
        <taxon>Viridiplantae</taxon>
        <taxon>Streptophyta</taxon>
        <taxon>Embryophyta</taxon>
        <taxon>Tracheophyta</taxon>
        <taxon>Spermatophyta</taxon>
        <taxon>Magnoliopsida</taxon>
        <taxon>Liliopsida</taxon>
        <taxon>Poales</taxon>
        <taxon>Poaceae</taxon>
        <taxon>PACMAD clade</taxon>
        <taxon>Chloridoideae</taxon>
        <taxon>Eragrostideae</taxon>
        <taxon>Eragrostidinae</taxon>
        <taxon>Eragrostis</taxon>
    </lineage>
</organism>
<dbReference type="Gramene" id="TVU20863">
    <property type="protein sequence ID" value="TVU20863"/>
    <property type="gene ID" value="EJB05_30464"/>
</dbReference>